<name>A0AAW0N3K8_9GOBI</name>
<comment type="caution">
    <text evidence="2">The sequence shown here is derived from an EMBL/GenBank/DDBJ whole genome shotgun (WGS) entry which is preliminary data.</text>
</comment>
<evidence type="ECO:0000313" key="3">
    <source>
        <dbReference type="Proteomes" id="UP001460270"/>
    </source>
</evidence>
<feature type="region of interest" description="Disordered" evidence="1">
    <location>
        <begin position="1"/>
        <end position="68"/>
    </location>
</feature>
<dbReference type="Proteomes" id="UP001460270">
    <property type="component" value="Unassembled WGS sequence"/>
</dbReference>
<sequence length="171" mass="18882">MAEGLAETPQEEACPQEEKDAPPPPSNIVTSRGESKPSSTCNQPRRVSKRKMESCGPPVKKYKSRDATGAVRDLKQGIRFSKLLIHGPVYAQRLESVHKSGELRMVQCGPGRVTRRPEKFGTVPKFTHVSRIPNPVPRVPNFILAPTDTSQSLTCMSLRQAARPHYAPNTV</sequence>
<proteinExistence type="predicted"/>
<dbReference type="EMBL" id="JBBPFD010000020">
    <property type="protein sequence ID" value="KAK7884463.1"/>
    <property type="molecule type" value="Genomic_DNA"/>
</dbReference>
<protein>
    <submittedName>
        <fullName evidence="2">Uncharacterized protein</fullName>
    </submittedName>
</protein>
<reference evidence="3" key="1">
    <citation type="submission" date="2024-04" db="EMBL/GenBank/DDBJ databases">
        <title>Salinicola lusitanus LLJ914,a marine bacterium isolated from the Okinawa Trough.</title>
        <authorList>
            <person name="Li J."/>
        </authorList>
    </citation>
    <scope>NUCLEOTIDE SEQUENCE [LARGE SCALE GENOMIC DNA]</scope>
</reference>
<feature type="compositionally biased region" description="Polar residues" evidence="1">
    <location>
        <begin position="27"/>
        <end position="45"/>
    </location>
</feature>
<accession>A0AAW0N3K8</accession>
<evidence type="ECO:0000313" key="2">
    <source>
        <dbReference type="EMBL" id="KAK7884463.1"/>
    </source>
</evidence>
<dbReference type="AlphaFoldDB" id="A0AAW0N3K8"/>
<keyword evidence="3" id="KW-1185">Reference proteome</keyword>
<organism evidence="2 3">
    <name type="scientific">Mugilogobius chulae</name>
    <name type="common">yellowstripe goby</name>
    <dbReference type="NCBI Taxonomy" id="88201"/>
    <lineage>
        <taxon>Eukaryota</taxon>
        <taxon>Metazoa</taxon>
        <taxon>Chordata</taxon>
        <taxon>Craniata</taxon>
        <taxon>Vertebrata</taxon>
        <taxon>Euteleostomi</taxon>
        <taxon>Actinopterygii</taxon>
        <taxon>Neopterygii</taxon>
        <taxon>Teleostei</taxon>
        <taxon>Neoteleostei</taxon>
        <taxon>Acanthomorphata</taxon>
        <taxon>Gobiaria</taxon>
        <taxon>Gobiiformes</taxon>
        <taxon>Gobioidei</taxon>
        <taxon>Gobiidae</taxon>
        <taxon>Gobionellinae</taxon>
        <taxon>Mugilogobius</taxon>
    </lineage>
</organism>
<gene>
    <name evidence="2" type="ORF">WMY93_027586</name>
</gene>
<evidence type="ECO:0000256" key="1">
    <source>
        <dbReference type="SAM" id="MobiDB-lite"/>
    </source>
</evidence>